<dbReference type="Proteomes" id="UP000695022">
    <property type="component" value="Unplaced"/>
</dbReference>
<gene>
    <name evidence="4" type="primary">LOC106812941</name>
</gene>
<evidence type="ECO:0000256" key="1">
    <source>
        <dbReference type="SAM" id="MobiDB-lite"/>
    </source>
</evidence>
<accession>A0ABM1EJR6</accession>
<sequence length="152" mass="16379">MNSRLESRPPRLRTGSKSCAPSPTSPPPSGAPNNSYLREYALIAEYGLVQRRPLPGIYVIPSEQSCATWHGVAFPRAGLYRGGAYRFTLDIPAAYPDAPPRVVFAPPPFHPLVDAATGALDVARAFAACGGHRDTSRDVLGRRLAPASARRR</sequence>
<dbReference type="InterPro" id="IPR000608">
    <property type="entry name" value="UBC"/>
</dbReference>
<keyword evidence="3" id="KW-1185">Reference proteome</keyword>
<dbReference type="InterPro" id="IPR016135">
    <property type="entry name" value="UBQ-conjugating_enzyme/RWD"/>
</dbReference>
<dbReference type="CDD" id="cd23814">
    <property type="entry name" value="UEV_AKTIP"/>
    <property type="match status" value="1"/>
</dbReference>
<feature type="region of interest" description="Disordered" evidence="1">
    <location>
        <begin position="1"/>
        <end position="33"/>
    </location>
</feature>
<dbReference type="RefSeq" id="XP_014672437.1">
    <property type="nucleotide sequence ID" value="XM_014816951.1"/>
</dbReference>
<dbReference type="Gene3D" id="3.10.110.10">
    <property type="entry name" value="Ubiquitin Conjugating Enzyme"/>
    <property type="match status" value="1"/>
</dbReference>
<evidence type="ECO:0000313" key="4">
    <source>
        <dbReference type="RefSeq" id="XP_014672437.1"/>
    </source>
</evidence>
<dbReference type="PROSITE" id="PS50127">
    <property type="entry name" value="UBC_2"/>
    <property type="match status" value="1"/>
</dbReference>
<name>A0ABM1EJR6_PRICU</name>
<reference evidence="4" key="1">
    <citation type="submission" date="2025-08" db="UniProtKB">
        <authorList>
            <consortium name="RefSeq"/>
        </authorList>
    </citation>
    <scope>IDENTIFICATION</scope>
</reference>
<proteinExistence type="predicted"/>
<evidence type="ECO:0000259" key="2">
    <source>
        <dbReference type="PROSITE" id="PS50127"/>
    </source>
</evidence>
<evidence type="ECO:0000313" key="3">
    <source>
        <dbReference type="Proteomes" id="UP000695022"/>
    </source>
</evidence>
<dbReference type="GeneID" id="106812941"/>
<dbReference type="Pfam" id="PF00179">
    <property type="entry name" value="UQ_con"/>
    <property type="match status" value="1"/>
</dbReference>
<feature type="domain" description="UBC core" evidence="2">
    <location>
        <begin position="37"/>
        <end position="152"/>
    </location>
</feature>
<dbReference type="SUPFAM" id="SSF54495">
    <property type="entry name" value="UBC-like"/>
    <property type="match status" value="1"/>
</dbReference>
<protein>
    <submittedName>
        <fullName evidence="4">AKT-interacting protein-like</fullName>
    </submittedName>
</protein>
<dbReference type="SMART" id="SM00212">
    <property type="entry name" value="UBCc"/>
    <property type="match status" value="1"/>
</dbReference>
<organism evidence="3 4">
    <name type="scientific">Priapulus caudatus</name>
    <name type="common">Priapulid worm</name>
    <dbReference type="NCBI Taxonomy" id="37621"/>
    <lineage>
        <taxon>Eukaryota</taxon>
        <taxon>Metazoa</taxon>
        <taxon>Ecdysozoa</taxon>
        <taxon>Scalidophora</taxon>
        <taxon>Priapulida</taxon>
        <taxon>Priapulimorpha</taxon>
        <taxon>Priapulimorphida</taxon>
        <taxon>Priapulidae</taxon>
        <taxon>Priapulus</taxon>
    </lineage>
</organism>